<evidence type="ECO:0000313" key="1">
    <source>
        <dbReference type="EMBL" id="SEL18555.1"/>
    </source>
</evidence>
<organism evidence="1 2">
    <name type="scientific">Streptacidiphilus jiangxiensis</name>
    <dbReference type="NCBI Taxonomy" id="235985"/>
    <lineage>
        <taxon>Bacteria</taxon>
        <taxon>Bacillati</taxon>
        <taxon>Actinomycetota</taxon>
        <taxon>Actinomycetes</taxon>
        <taxon>Kitasatosporales</taxon>
        <taxon>Streptomycetaceae</taxon>
        <taxon>Streptacidiphilus</taxon>
    </lineage>
</organism>
<proteinExistence type="predicted"/>
<keyword evidence="2" id="KW-1185">Reference proteome</keyword>
<reference evidence="2" key="1">
    <citation type="submission" date="2016-10" db="EMBL/GenBank/DDBJ databases">
        <authorList>
            <person name="Varghese N."/>
        </authorList>
    </citation>
    <scope>NUCLEOTIDE SEQUENCE [LARGE SCALE GENOMIC DNA]</scope>
    <source>
        <strain evidence="2">DSM 45096 / BCRC 16803 / CGMCC 4.1857 / CIP 109030 / JCM 12277 / KCTC 19219 / NBRC 100920 / 33214</strain>
    </source>
</reference>
<sequence length="203" mass="22154">MSGESKSEGVARKPDFSAAGVQPRSQSLMAATVTVLWIVADRAPIGCGAALATGPEGGRAQMGGDTWWATGPYQEDPAVAFRQAQERALRDQDLGAWEGKSLAELWQDEEWQEYVFTEGTGSVLDFFDFSADPARPDEVGMMRLLTDQQLRACFPDGRPGFAAWNDALLGNDLPFPPRACGRCIVLYRDGRPAEMGYWGRTAD</sequence>
<dbReference type="eggNOG" id="ENOG5031M20">
    <property type="taxonomic scope" value="Bacteria"/>
</dbReference>
<protein>
    <submittedName>
        <fullName evidence="1">Uncharacterized protein</fullName>
    </submittedName>
</protein>
<dbReference type="Proteomes" id="UP000183015">
    <property type="component" value="Unassembled WGS sequence"/>
</dbReference>
<name>A0A1H7N6L6_STRJI</name>
<dbReference type="AlphaFoldDB" id="A0A1H7N6L6"/>
<dbReference type="RefSeq" id="WP_236655993.1">
    <property type="nucleotide sequence ID" value="NZ_BBPN01000012.1"/>
</dbReference>
<accession>A0A1H7N6L6</accession>
<evidence type="ECO:0000313" key="2">
    <source>
        <dbReference type="Proteomes" id="UP000183015"/>
    </source>
</evidence>
<dbReference type="STRING" id="235985.SAMN05414137_106211"/>
<dbReference type="EMBL" id="FOAZ01000006">
    <property type="protein sequence ID" value="SEL18555.1"/>
    <property type="molecule type" value="Genomic_DNA"/>
</dbReference>
<gene>
    <name evidence="1" type="ORF">SAMN05414137_106211</name>
</gene>